<dbReference type="AlphaFoldDB" id="A0A7S8FF54"/>
<gene>
    <name evidence="1" type="ORF">Nkreftii_002534</name>
</gene>
<dbReference type="KEGG" id="nkf:Nkreftii_002534"/>
<name>A0A7S8FF54_9BACT</name>
<reference evidence="1 2" key="1">
    <citation type="journal article" date="2020" name="ISME J.">
        <title>Enrichment and physiological characterization of a novel comammox Nitrospira indicates ammonium inhibition of complete nitrification.</title>
        <authorList>
            <person name="Sakoula D."/>
            <person name="Koch H."/>
            <person name="Frank J."/>
            <person name="Jetten M.S.M."/>
            <person name="van Kessel M.A.H.J."/>
            <person name="Lucker S."/>
        </authorList>
    </citation>
    <scope>NUCLEOTIDE SEQUENCE [LARGE SCALE GENOMIC DNA]</scope>
    <source>
        <strain evidence="1">Comreactor17</strain>
    </source>
</reference>
<protein>
    <submittedName>
        <fullName evidence="1">Uncharacterized protein</fullName>
    </submittedName>
</protein>
<dbReference type="EMBL" id="CP047423">
    <property type="protein sequence ID" value="QPD04760.1"/>
    <property type="molecule type" value="Genomic_DNA"/>
</dbReference>
<sequence length="138" mass="15136">MFNAVRETWMRRAGVIVCFLVLTVEFLGPSLVMADDGVVAFAVVSEDPKDTARVPARIAIDGTVSQMRLLASEQILSNLIWKKLEICHALKLEGHKSQDGFHVLSVRAIDAAMLPMVLQGFAGDCLLRKALEIAPFVD</sequence>
<dbReference type="Proteomes" id="UP000593737">
    <property type="component" value="Chromosome"/>
</dbReference>
<evidence type="ECO:0000313" key="1">
    <source>
        <dbReference type="EMBL" id="QPD04760.1"/>
    </source>
</evidence>
<accession>A0A7S8FF54</accession>
<evidence type="ECO:0000313" key="2">
    <source>
        <dbReference type="Proteomes" id="UP000593737"/>
    </source>
</evidence>
<proteinExistence type="predicted"/>
<organism evidence="1 2">
    <name type="scientific">Candidatus Nitrospira kreftii</name>
    <dbReference type="NCBI Taxonomy" id="2652173"/>
    <lineage>
        <taxon>Bacteria</taxon>
        <taxon>Pseudomonadati</taxon>
        <taxon>Nitrospirota</taxon>
        <taxon>Nitrospiria</taxon>
        <taxon>Nitrospirales</taxon>
        <taxon>Nitrospiraceae</taxon>
        <taxon>Nitrospira</taxon>
    </lineage>
</organism>